<accession>A0ABN5DH84</accession>
<reference evidence="1 2" key="3">
    <citation type="journal article" date="2017" name="Int. J. Syst. Evol. Microbiol.">
        <title>Adaptation of Surface-Associated Bacteria to the Open Ocean: A Genomically Distinct Subpopulation of Phaeobacter gallaeciensis Colonizes Pacific Mesozooplankton.</title>
        <authorList>
            <person name="Freese H.M."/>
            <person name="Methner A."/>
            <person name="Overmann J."/>
        </authorList>
    </citation>
    <scope>NUCLEOTIDE SEQUENCE [LARGE SCALE GENOMIC DNA]</scope>
    <source>
        <strain evidence="1 2">P36</strain>
    </source>
</reference>
<organism evidence="1 2">
    <name type="scientific">Phaeobacter piscinae</name>
    <dbReference type="NCBI Taxonomy" id="1580596"/>
    <lineage>
        <taxon>Bacteria</taxon>
        <taxon>Pseudomonadati</taxon>
        <taxon>Pseudomonadota</taxon>
        <taxon>Alphaproteobacteria</taxon>
        <taxon>Rhodobacterales</taxon>
        <taxon>Roseobacteraceae</taxon>
        <taxon>Phaeobacter</taxon>
    </lineage>
</organism>
<dbReference type="Gene3D" id="3.40.50.410">
    <property type="entry name" value="von Willebrand factor, type A domain"/>
    <property type="match status" value="1"/>
</dbReference>
<evidence type="ECO:0000313" key="1">
    <source>
        <dbReference type="EMBL" id="ATG36661.1"/>
    </source>
</evidence>
<gene>
    <name evidence="1" type="ORF">PhaeoP36_02549</name>
</gene>
<dbReference type="Proteomes" id="UP000218891">
    <property type="component" value="Chromosome"/>
</dbReference>
<dbReference type="InterPro" id="IPR036465">
    <property type="entry name" value="vWFA_dom_sf"/>
</dbReference>
<reference evidence="1 2" key="4">
    <citation type="journal article" date="2018" name="Environ. Microbiol. Rep.">
        <title>Phylogenetic distribution of roseobacticides in the Roseobacter group and their effect on microalgae.</title>
        <authorList>
            <person name="Sonnenschein E.C."/>
            <person name="Phippen C.B."/>
            <person name="Bentzon-Tilia M."/>
            <person name="Rasmussen S.A."/>
            <person name="Nielsen K.F."/>
            <person name="Gram L."/>
        </authorList>
    </citation>
    <scope>NUCLEOTIDE SEQUENCE [LARGE SCALE GENOMIC DNA]</scope>
    <source>
        <strain evidence="1 2">P36</strain>
    </source>
</reference>
<name>A0ABN5DH84_9RHOB</name>
<keyword evidence="2" id="KW-1185">Reference proteome</keyword>
<reference evidence="1 2" key="1">
    <citation type="journal article" date="2017" name="Front. Microbiol.">
        <title>Phaeobacter piscinae sp. nov., a species of the Roseobacter group and potential aquaculture probiont.</title>
        <authorList>
            <person name="Sonnenschein E.C."/>
            <person name="Phippen C.B.W."/>
            <person name="Nielsen K.F."/>
            <person name="Mateiu R.V."/>
            <person name="Melchiorsen J."/>
            <person name="Gram L."/>
            <person name="Overmann J."/>
            <person name="Freese H.M."/>
        </authorList>
    </citation>
    <scope>NUCLEOTIDE SEQUENCE [LARGE SCALE GENOMIC DNA]</scope>
    <source>
        <strain evidence="1 2">P36</strain>
    </source>
</reference>
<reference evidence="1 2" key="2">
    <citation type="journal article" date="2017" name="Genome Biol. Evol.">
        <title>Trajectories and Drivers of Genome Evolution in Surface-Associated Marine Phaeobacter.</title>
        <authorList>
            <person name="Freese H.M."/>
            <person name="Sikorski J."/>
            <person name="Bunk B."/>
            <person name="Scheuner C."/>
            <person name="Meier-Kolthoff J.P."/>
            <person name="Sproer C."/>
            <person name="Gram L."/>
            <person name="Overmann J."/>
        </authorList>
    </citation>
    <scope>NUCLEOTIDE SEQUENCE [LARGE SCALE GENOMIC DNA]</scope>
    <source>
        <strain evidence="1 2">P36</strain>
    </source>
</reference>
<dbReference type="EMBL" id="CP010643">
    <property type="protein sequence ID" value="ATG36661.1"/>
    <property type="molecule type" value="Genomic_DNA"/>
</dbReference>
<evidence type="ECO:0000313" key="2">
    <source>
        <dbReference type="Proteomes" id="UP000218891"/>
    </source>
</evidence>
<protein>
    <submittedName>
        <fullName evidence="1">Mg-chelatase subunit ChlD</fullName>
    </submittedName>
</protein>
<dbReference type="RefSeq" id="WP_096869335.1">
    <property type="nucleotide sequence ID" value="NZ_CP010643.1"/>
</dbReference>
<proteinExistence type="predicted"/>
<sequence>MLYTEDAATVVLLSDRVETCDLDPCAVGAELESLGFDFTAHVIGFDIREEVDRAQLKCLADTTGGAYMDARDASTLSDALAQATGGVVSRSAPEVAIETSAVRITLDPFEGTDRPAIVTLAAVNTATEERRNKGVWRGPIR</sequence>
<dbReference type="SUPFAM" id="SSF53300">
    <property type="entry name" value="vWA-like"/>
    <property type="match status" value="1"/>
</dbReference>